<dbReference type="InterPro" id="IPR036188">
    <property type="entry name" value="FAD/NAD-bd_sf"/>
</dbReference>
<keyword evidence="9" id="KW-1185">Reference proteome</keyword>
<comment type="similarity">
    <text evidence="1">Belongs to the GcvT family.</text>
</comment>
<gene>
    <name evidence="8" type="ORF">O4J56_26505</name>
</gene>
<dbReference type="InterPro" id="IPR041117">
    <property type="entry name" value="SoxA_A3"/>
</dbReference>
<evidence type="ECO:0000256" key="2">
    <source>
        <dbReference type="ARBA" id="ARBA00023002"/>
    </source>
</evidence>
<dbReference type="Gene3D" id="1.10.10.1100">
    <property type="entry name" value="BFD-like [2Fe-2S]-binding domain"/>
    <property type="match status" value="1"/>
</dbReference>
<comment type="caution">
    <text evidence="8">The sequence shown here is derived from an EMBL/GenBank/DDBJ whole genome shotgun (WGS) entry which is preliminary data.</text>
</comment>
<dbReference type="Pfam" id="PF17806">
    <property type="entry name" value="SO_alpha_A3"/>
    <property type="match status" value="1"/>
</dbReference>
<dbReference type="Pfam" id="PF07992">
    <property type="entry name" value="Pyr_redox_2"/>
    <property type="match status" value="1"/>
</dbReference>
<evidence type="ECO:0000256" key="1">
    <source>
        <dbReference type="ARBA" id="ARBA00008609"/>
    </source>
</evidence>
<dbReference type="PANTHER" id="PTHR43757">
    <property type="entry name" value="AMINOMETHYLTRANSFERASE"/>
    <property type="match status" value="1"/>
</dbReference>
<dbReference type="RefSeq" id="WP_270689541.1">
    <property type="nucleotide sequence ID" value="NZ_JAQFWQ010000109.1"/>
</dbReference>
<feature type="region of interest" description="Disordered" evidence="3">
    <location>
        <begin position="55"/>
        <end position="79"/>
    </location>
</feature>
<organism evidence="8 9">
    <name type="scientific">Nocardiopsis endophytica</name>
    <dbReference type="NCBI Taxonomy" id="3018445"/>
    <lineage>
        <taxon>Bacteria</taxon>
        <taxon>Bacillati</taxon>
        <taxon>Actinomycetota</taxon>
        <taxon>Actinomycetes</taxon>
        <taxon>Streptosporangiales</taxon>
        <taxon>Nocardiopsidaceae</taxon>
        <taxon>Nocardiopsis</taxon>
    </lineage>
</organism>
<keyword evidence="2" id="KW-0560">Oxidoreductase</keyword>
<dbReference type="EMBL" id="JAQFWQ010000109">
    <property type="protein sequence ID" value="MDA2814228.1"/>
    <property type="molecule type" value="Genomic_DNA"/>
</dbReference>
<dbReference type="InterPro" id="IPR042204">
    <property type="entry name" value="2Fe-2S-bd_N"/>
</dbReference>
<dbReference type="SUPFAM" id="SSF103025">
    <property type="entry name" value="Folate-binding domain"/>
    <property type="match status" value="1"/>
</dbReference>
<dbReference type="InterPro" id="IPR023753">
    <property type="entry name" value="FAD/NAD-binding_dom"/>
</dbReference>
<evidence type="ECO:0000259" key="7">
    <source>
        <dbReference type="Pfam" id="PF17806"/>
    </source>
</evidence>
<dbReference type="Pfam" id="PF13510">
    <property type="entry name" value="Fer2_4"/>
    <property type="match status" value="1"/>
</dbReference>
<dbReference type="InterPro" id="IPR041854">
    <property type="entry name" value="BFD-like_2Fe2S-bd_dom_sf"/>
</dbReference>
<reference evidence="8 9" key="1">
    <citation type="submission" date="2023-01" db="EMBL/GenBank/DDBJ databases">
        <title>Draft genome sequence of Nocardiopsis sp. RSe5-2 isolated from halophytes.</title>
        <authorList>
            <person name="Duangmal K."/>
            <person name="Chantavorakit T."/>
        </authorList>
    </citation>
    <scope>NUCLEOTIDE SEQUENCE [LARGE SCALE GENOMIC DNA]</scope>
    <source>
        <strain evidence="8 9">RSe5-2</strain>
    </source>
</reference>
<dbReference type="SUPFAM" id="SSF51905">
    <property type="entry name" value="FAD/NAD(P)-binding domain"/>
    <property type="match status" value="1"/>
</dbReference>
<dbReference type="InterPro" id="IPR013977">
    <property type="entry name" value="GcvT_C"/>
</dbReference>
<dbReference type="Gene3D" id="3.10.20.440">
    <property type="entry name" value="2Fe-2S iron-sulphur cluster binding domain, sarcosine oxidase, alpha subunit, N-terminal domain"/>
    <property type="match status" value="1"/>
</dbReference>
<proteinExistence type="inferred from homology"/>
<feature type="domain" description="Aminomethyltransferase C-terminal" evidence="6">
    <location>
        <begin position="896"/>
        <end position="982"/>
    </location>
</feature>
<feature type="region of interest" description="Disordered" evidence="3">
    <location>
        <begin position="415"/>
        <end position="489"/>
    </location>
</feature>
<dbReference type="Pfam" id="PF08669">
    <property type="entry name" value="GCV_T_C"/>
    <property type="match status" value="1"/>
</dbReference>
<protein>
    <submittedName>
        <fullName evidence="8">FAD-dependent oxidoreductase</fullName>
    </submittedName>
</protein>
<evidence type="ECO:0000259" key="6">
    <source>
        <dbReference type="Pfam" id="PF08669"/>
    </source>
</evidence>
<evidence type="ECO:0000259" key="4">
    <source>
        <dbReference type="Pfam" id="PF01571"/>
    </source>
</evidence>
<dbReference type="InterPro" id="IPR006222">
    <property type="entry name" value="GCVT_N"/>
</dbReference>
<dbReference type="PANTHER" id="PTHR43757:SF2">
    <property type="entry name" value="AMINOMETHYLTRANSFERASE, MITOCHONDRIAL"/>
    <property type="match status" value="1"/>
</dbReference>
<dbReference type="PRINTS" id="PR00419">
    <property type="entry name" value="ADXRDTASE"/>
</dbReference>
<dbReference type="Proteomes" id="UP001527866">
    <property type="component" value="Unassembled WGS sequence"/>
</dbReference>
<dbReference type="InterPro" id="IPR029043">
    <property type="entry name" value="GcvT/YgfZ_C"/>
</dbReference>
<evidence type="ECO:0000256" key="3">
    <source>
        <dbReference type="SAM" id="MobiDB-lite"/>
    </source>
</evidence>
<dbReference type="InterPro" id="IPR027266">
    <property type="entry name" value="TrmE/GcvT-like"/>
</dbReference>
<dbReference type="Gene3D" id="3.50.50.60">
    <property type="entry name" value="FAD/NAD(P)-binding domain"/>
    <property type="match status" value="1"/>
</dbReference>
<sequence>MTGRRTGAGPAPDTWIAFDGEEVPAVTGEPVSAALLAAGVRTVCRGIRTGRPRGVVGIGTGEPGAQVRTDGPDPRPMAPATRVEAREGLRVSGLAGYGRLPEQAPARGGDARWAHCDVLVVGAGPAGLAAADAARAEGARVIIADEAPEPGGDARGGGRDAWAAATWQALVRAPDVRALARTTVTGHYDHGEHAALERRGRSDLLWRIRARRTVLACGSTERPFAFQDDDLPGVMLAGAAAAYVRRHGVLPGERAVVAGCHDGALWAAAALHDGGARIEAVADARPRAGAAAREALRRRGVEVRTGTSVLRAEAGADGGVAAALLVSVGPDGTARGEPERVPCDLLAVSGGYDPAAPLAVQAGARLRWSAPHAAFLPEGLPPTTVCVGAAAGTRDAEAAVEEGIAAGAAAARAALGPPVAPPDPVHTGPQGPLAGAPGGGLPEVMRSRGESAQGHGAQGVGPHEDGTGAAPLDLWSGPDEPLDPASSEPVAPPMALFCVTGPETDAARVYVDLQRDAALSDIRAAVDAGMDSIELIKRHTTIGTGPDQGRTCGTVASGITAHLLGRTMDGVGGTTPRPPYAPVPFTALAGRARGELIDPLRRTPMQPWHEAHGAVYEDVGQWRRARYYPQGQEDMHAAVLRECTAARTGVAALDASTLGKIIVAGRDAGTFLDRLYTGNLSTLKPGRCRYGLLCTADGMVLDDGVIARLPDGAYLVSTTSGNAETVLDHMEEWSQTEWPELCVHIFNATDAWAVVSLVGPRSRDVMRRLAPGMDVSQEAFRFMDLTEGEVAGVRARVLRVSFTGELTFEVNVPSWYGLAVWEAAMDAGAAFGITPYGTETMHVLRAEKGFIVVGHETDGSVTPLDLGMDWALSRTKDFVGKRSLSRPDTARGDRPQLVGLLPEDPGTVLAEGAQLIGEDPGPGPPRARSQGWVTSSYDSAALGRSFALGLLRSGRARHGEVVHAVHLDTAVPVRVADPVFYDREGSRKDG</sequence>
<dbReference type="Gene3D" id="3.30.1360.120">
    <property type="entry name" value="Probable tRNA modification gtpase trme, domain 1"/>
    <property type="match status" value="1"/>
</dbReference>
<feature type="domain" description="FAD/NAD(P)-binding" evidence="5">
    <location>
        <begin position="117"/>
        <end position="366"/>
    </location>
</feature>
<evidence type="ECO:0000313" key="9">
    <source>
        <dbReference type="Proteomes" id="UP001527866"/>
    </source>
</evidence>
<feature type="domain" description="GCVT N-terminal" evidence="4">
    <location>
        <begin position="606"/>
        <end position="875"/>
    </location>
</feature>
<accession>A0ABT4UBA3</accession>
<evidence type="ECO:0000313" key="8">
    <source>
        <dbReference type="EMBL" id="MDA2814228.1"/>
    </source>
</evidence>
<feature type="domain" description="SoxA A3" evidence="7">
    <location>
        <begin position="508"/>
        <end position="591"/>
    </location>
</feature>
<dbReference type="SUPFAM" id="SSF101790">
    <property type="entry name" value="Aminomethyltransferase beta-barrel domain"/>
    <property type="match status" value="1"/>
</dbReference>
<name>A0ABT4UBA3_9ACTN</name>
<evidence type="ECO:0000259" key="5">
    <source>
        <dbReference type="Pfam" id="PF07992"/>
    </source>
</evidence>
<dbReference type="Pfam" id="PF01571">
    <property type="entry name" value="GCV_T"/>
    <property type="match status" value="1"/>
</dbReference>
<dbReference type="InterPro" id="IPR028896">
    <property type="entry name" value="GcvT/YgfZ/DmdA"/>
</dbReference>